<name>G6F009_9PROT</name>
<evidence type="ECO:0008006" key="3">
    <source>
        <dbReference type="Google" id="ProtNLM"/>
    </source>
</evidence>
<dbReference type="STRING" id="1088868.CIN_09550"/>
<evidence type="ECO:0000313" key="1">
    <source>
        <dbReference type="EMBL" id="EHD14091.1"/>
    </source>
</evidence>
<dbReference type="InterPro" id="IPR024400">
    <property type="entry name" value="DUF2635"/>
</dbReference>
<comment type="caution">
    <text evidence="1">The sequence shown here is derived from an EMBL/GenBank/DDBJ whole genome shotgun (WGS) entry which is preliminary data.</text>
</comment>
<dbReference type="RefSeq" id="WP_008853945.1">
    <property type="nucleotide sequence ID" value="NZ_AGFR01000005.1"/>
</dbReference>
<accession>G6F009</accession>
<organism evidence="1 2">
    <name type="scientific">Commensalibacter intestini A911</name>
    <dbReference type="NCBI Taxonomy" id="1088868"/>
    <lineage>
        <taxon>Bacteria</taxon>
        <taxon>Pseudomonadati</taxon>
        <taxon>Pseudomonadota</taxon>
        <taxon>Alphaproteobacteria</taxon>
        <taxon>Acetobacterales</taxon>
        <taxon>Acetobacteraceae</taxon>
    </lineage>
</organism>
<dbReference type="EMBL" id="AGFR01000005">
    <property type="protein sequence ID" value="EHD14091.1"/>
    <property type="molecule type" value="Genomic_DNA"/>
</dbReference>
<protein>
    <recommendedName>
        <fullName evidence="3">DUF2635 domain-containing protein</fullName>
    </recommendedName>
</protein>
<dbReference type="Pfam" id="PF10948">
    <property type="entry name" value="DUF2635"/>
    <property type="match status" value="1"/>
</dbReference>
<proteinExistence type="predicted"/>
<evidence type="ECO:0000313" key="2">
    <source>
        <dbReference type="Proteomes" id="UP000005939"/>
    </source>
</evidence>
<sequence>MFVKPAHGRKVRWPNTTRLLSEQGENVPNDLYWNRLIITGDVVIQDTPATILKVQQASKSGKKENKDG</sequence>
<dbReference type="Proteomes" id="UP000005939">
    <property type="component" value="Unassembled WGS sequence"/>
</dbReference>
<reference evidence="1 2" key="1">
    <citation type="submission" date="2011-10" db="EMBL/GenBank/DDBJ databases">
        <title>Genome Sequence of Commensalibacter intestini A911, isolated from Drosophila gut.</title>
        <authorList>
            <person name="Lee W.-J."/>
            <person name="Kim E.-K."/>
        </authorList>
    </citation>
    <scope>NUCLEOTIDE SEQUENCE [LARGE SCALE GENOMIC DNA]</scope>
    <source>
        <strain evidence="1 2">A911</strain>
    </source>
</reference>
<dbReference type="OrthoDB" id="7362462at2"/>
<dbReference type="AlphaFoldDB" id="G6F009"/>
<gene>
    <name evidence="1" type="ORF">CIN_09550</name>
</gene>